<organism evidence="2 3">
    <name type="scientific">Thermoanaerobaculum aquaticum</name>
    <dbReference type="NCBI Taxonomy" id="1312852"/>
    <lineage>
        <taxon>Bacteria</taxon>
        <taxon>Pseudomonadati</taxon>
        <taxon>Acidobacteriota</taxon>
        <taxon>Thermoanaerobaculia</taxon>
        <taxon>Thermoanaerobaculales</taxon>
        <taxon>Thermoanaerobaculaceae</taxon>
        <taxon>Thermoanaerobaculum</taxon>
    </lineage>
</organism>
<evidence type="ECO:0000313" key="3">
    <source>
        <dbReference type="Proteomes" id="UP000027284"/>
    </source>
</evidence>
<dbReference type="AlphaFoldDB" id="A0A062XZW1"/>
<dbReference type="InterPro" id="IPR050194">
    <property type="entry name" value="Glycosyltransferase_grp1"/>
</dbReference>
<dbReference type="Gene3D" id="3.40.50.2000">
    <property type="entry name" value="Glycogen Phosphorylase B"/>
    <property type="match status" value="2"/>
</dbReference>
<dbReference type="GO" id="GO:0016757">
    <property type="term" value="F:glycosyltransferase activity"/>
    <property type="evidence" value="ECO:0007669"/>
    <property type="project" value="InterPro"/>
</dbReference>
<dbReference type="PANTHER" id="PTHR45947:SF3">
    <property type="entry name" value="SULFOQUINOVOSYL TRANSFERASE SQD2"/>
    <property type="match status" value="1"/>
</dbReference>
<dbReference type="SUPFAM" id="SSF53756">
    <property type="entry name" value="UDP-Glycosyltransferase/glycogen phosphorylase"/>
    <property type="match status" value="1"/>
</dbReference>
<dbReference type="RefSeq" id="WP_038046342.1">
    <property type="nucleotide sequence ID" value="NZ_JMFG01000002.1"/>
</dbReference>
<reference evidence="2 3" key="1">
    <citation type="submission" date="2014-04" db="EMBL/GenBank/DDBJ databases">
        <title>The Genome Sequence of Thermoanaerobaculum aquaticum MP-01, The First Cultivated Group 23 Acidobacterium.</title>
        <authorList>
            <person name="Stamps B.W."/>
            <person name="Losey N.A."/>
            <person name="Lawson P.A."/>
            <person name="Stevenson B.S."/>
        </authorList>
    </citation>
    <scope>NUCLEOTIDE SEQUENCE [LARGE SCALE GENOMIC DNA]</scope>
    <source>
        <strain evidence="2 3">MP-01</strain>
    </source>
</reference>
<dbReference type="STRING" id="1312852.EG19_03915"/>
<accession>A0A062XZW1</accession>
<dbReference type="GO" id="GO:0071793">
    <property type="term" value="P:bacillithiol biosynthetic process"/>
    <property type="evidence" value="ECO:0007669"/>
    <property type="project" value="InterPro"/>
</dbReference>
<dbReference type="EMBL" id="JMFG01000002">
    <property type="protein sequence ID" value="KDA54959.1"/>
    <property type="molecule type" value="Genomic_DNA"/>
</dbReference>
<dbReference type="Proteomes" id="UP000027284">
    <property type="component" value="Unassembled WGS sequence"/>
</dbReference>
<dbReference type="Pfam" id="PF13439">
    <property type="entry name" value="Glyco_transf_4"/>
    <property type="match status" value="1"/>
</dbReference>
<sequence>MRIGVTCYPTVGGSGVVATELGLAMARRGHQVHFICYALPYRLGRVPAGVTFHEVTFPSYPLFQHPPYSLALASHMADVAAHHGLELLHVHYAIPHAVSALLAKEIMGGGPKLVVTLHGTDITVVGADPAFLPVVRWALDKADAVTAVSQALAQETREVIGTRREIQVIPNFVDLSRCDPSLQAAYRRRLSPDGAPVLVHASNFRPVKRVLDVVEVFRRVHEKLPCHLAMIGDGPDRPAAERAVREAGLAPWVDFLGNVSPVEGALGAGDVFLLPSEQESFGLAALEAMACGVPVVATGVGGLPELVTPGSGGFLFPVGDVEGMAAQVTALLQDPQELLKQKRLARERAEQFSQEKVVDAYEALYRQLLSLP</sequence>
<feature type="domain" description="Glycosyltransferase subfamily 4-like N-terminal" evidence="1">
    <location>
        <begin position="11"/>
        <end position="177"/>
    </location>
</feature>
<evidence type="ECO:0000313" key="2">
    <source>
        <dbReference type="EMBL" id="KDA54959.1"/>
    </source>
</evidence>
<evidence type="ECO:0000259" key="1">
    <source>
        <dbReference type="Pfam" id="PF13439"/>
    </source>
</evidence>
<gene>
    <name evidence="2" type="ORF">EG19_03915</name>
</gene>
<keyword evidence="3" id="KW-1185">Reference proteome</keyword>
<dbReference type="InterPro" id="IPR028098">
    <property type="entry name" value="Glyco_trans_4-like_N"/>
</dbReference>
<dbReference type="OrthoDB" id="9810929at2"/>
<dbReference type="Pfam" id="PF13692">
    <property type="entry name" value="Glyco_trans_1_4"/>
    <property type="match status" value="1"/>
</dbReference>
<dbReference type="InterPro" id="IPR023881">
    <property type="entry name" value="Thiol_BshA"/>
</dbReference>
<dbReference type="PANTHER" id="PTHR45947">
    <property type="entry name" value="SULFOQUINOVOSYL TRANSFERASE SQD2"/>
    <property type="match status" value="1"/>
</dbReference>
<comment type="caution">
    <text evidence="2">The sequence shown here is derived from an EMBL/GenBank/DDBJ whole genome shotgun (WGS) entry which is preliminary data.</text>
</comment>
<protein>
    <recommendedName>
        <fullName evidence="1">Glycosyltransferase subfamily 4-like N-terminal domain-containing protein</fullName>
    </recommendedName>
</protein>
<name>A0A062XZW1_9BACT</name>
<proteinExistence type="predicted"/>
<dbReference type="NCBIfam" id="TIGR03999">
    <property type="entry name" value="thiol_BshA"/>
    <property type="match status" value="1"/>
</dbReference>